<accession>A0A2H0UTH0</accession>
<dbReference type="AlphaFoldDB" id="A0A2H0UTH0"/>
<proteinExistence type="predicted"/>
<organism evidence="1 2">
    <name type="scientific">bacterium (Candidatus Gribaldobacteria) CG10_big_fil_rev_8_21_14_0_10_37_21</name>
    <dbReference type="NCBI Taxonomy" id="2014275"/>
    <lineage>
        <taxon>Bacteria</taxon>
        <taxon>Candidatus Gribaldobacteria</taxon>
    </lineage>
</organism>
<gene>
    <name evidence="1" type="ORF">COU05_03730</name>
</gene>
<evidence type="ECO:0000313" key="1">
    <source>
        <dbReference type="EMBL" id="PIR89891.1"/>
    </source>
</evidence>
<comment type="caution">
    <text evidence="1">The sequence shown here is derived from an EMBL/GenBank/DDBJ whole genome shotgun (WGS) entry which is preliminary data.</text>
</comment>
<feature type="non-terminal residue" evidence="1">
    <location>
        <position position="1"/>
    </location>
</feature>
<name>A0A2H0UTH0_9BACT</name>
<dbReference type="EMBL" id="PFAX01000039">
    <property type="protein sequence ID" value="PIR89891.1"/>
    <property type="molecule type" value="Genomic_DNA"/>
</dbReference>
<evidence type="ECO:0000313" key="2">
    <source>
        <dbReference type="Proteomes" id="UP000230132"/>
    </source>
</evidence>
<reference evidence="2" key="1">
    <citation type="submission" date="2017-09" db="EMBL/GenBank/DDBJ databases">
        <title>Depth-based differentiation of microbial function through sediment-hosted aquifers and enrichment of novel symbionts in the deep terrestrial subsurface.</title>
        <authorList>
            <person name="Probst A.J."/>
            <person name="Ladd B."/>
            <person name="Jarett J.K."/>
            <person name="Geller-Mcgrath D.E."/>
            <person name="Sieber C.M.K."/>
            <person name="Emerson J.B."/>
            <person name="Anantharaman K."/>
            <person name="Thomas B.C."/>
            <person name="Malmstrom R."/>
            <person name="Stieglmeier M."/>
            <person name="Klingl A."/>
            <person name="Woyke T."/>
            <person name="Ryan C.M."/>
            <person name="Banfield J.F."/>
        </authorList>
    </citation>
    <scope>NUCLEOTIDE SEQUENCE [LARGE SCALE GENOMIC DNA]</scope>
</reference>
<dbReference type="Proteomes" id="UP000230132">
    <property type="component" value="Unassembled WGS sequence"/>
</dbReference>
<sequence length="96" mass="10094">SLGCRVKCVVPPASLGYLKIYHQGLGTIKLNLIKASDALLKSPFPGMVKVARFNGDTNSAADLVPVSDPMASPVRVYTGLTGAGSPNGIWAWKKLP</sequence>
<protein>
    <submittedName>
        <fullName evidence="1">Uncharacterized protein</fullName>
    </submittedName>
</protein>